<protein>
    <submittedName>
        <fullName evidence="2">Uncharacterized protein</fullName>
    </submittedName>
</protein>
<keyword evidence="1" id="KW-0812">Transmembrane</keyword>
<dbReference type="AlphaFoldDB" id="A0AA88NDE4"/>
<organism evidence="2 3">
    <name type="scientific">Channa striata</name>
    <name type="common">Snakehead murrel</name>
    <name type="synonym">Ophicephalus striatus</name>
    <dbReference type="NCBI Taxonomy" id="64152"/>
    <lineage>
        <taxon>Eukaryota</taxon>
        <taxon>Metazoa</taxon>
        <taxon>Chordata</taxon>
        <taxon>Craniata</taxon>
        <taxon>Vertebrata</taxon>
        <taxon>Euteleostomi</taxon>
        <taxon>Actinopterygii</taxon>
        <taxon>Neopterygii</taxon>
        <taxon>Teleostei</taxon>
        <taxon>Neoteleostei</taxon>
        <taxon>Acanthomorphata</taxon>
        <taxon>Anabantaria</taxon>
        <taxon>Anabantiformes</taxon>
        <taxon>Channoidei</taxon>
        <taxon>Channidae</taxon>
        <taxon>Channa</taxon>
    </lineage>
</organism>
<dbReference type="Proteomes" id="UP001187415">
    <property type="component" value="Unassembled WGS sequence"/>
</dbReference>
<evidence type="ECO:0000313" key="2">
    <source>
        <dbReference type="EMBL" id="KAK2857173.1"/>
    </source>
</evidence>
<gene>
    <name evidence="2" type="ORF">Q5P01_005908</name>
</gene>
<comment type="caution">
    <text evidence="2">The sequence shown here is derived from an EMBL/GenBank/DDBJ whole genome shotgun (WGS) entry which is preliminary data.</text>
</comment>
<name>A0AA88NDE4_CHASR</name>
<reference evidence="2" key="1">
    <citation type="submission" date="2023-07" db="EMBL/GenBank/DDBJ databases">
        <title>Chromosome-level Genome Assembly of Striped Snakehead (Channa striata).</title>
        <authorList>
            <person name="Liu H."/>
        </authorList>
    </citation>
    <scope>NUCLEOTIDE SEQUENCE</scope>
    <source>
        <strain evidence="2">Gz</strain>
        <tissue evidence="2">Muscle</tissue>
    </source>
</reference>
<proteinExistence type="predicted"/>
<evidence type="ECO:0000313" key="3">
    <source>
        <dbReference type="Proteomes" id="UP001187415"/>
    </source>
</evidence>
<dbReference type="EMBL" id="JAUPFM010000003">
    <property type="protein sequence ID" value="KAK2857173.1"/>
    <property type="molecule type" value="Genomic_DNA"/>
</dbReference>
<keyword evidence="1" id="KW-1133">Transmembrane helix</keyword>
<keyword evidence="3" id="KW-1185">Reference proteome</keyword>
<feature type="transmembrane region" description="Helical" evidence="1">
    <location>
        <begin position="120"/>
        <end position="143"/>
    </location>
</feature>
<keyword evidence="1" id="KW-0472">Membrane</keyword>
<evidence type="ECO:0000256" key="1">
    <source>
        <dbReference type="SAM" id="Phobius"/>
    </source>
</evidence>
<sequence>MSVFTNMQLELTAVIEEKNTDTVSSTDKLDPQTGPNLKSLGFNNAQNVTEVKVELGQNVTLTCSGEKTDTYWYMQINRELRGRISRTFKDRVSVRPPNKRSEGKNHNDHQIHLHVEQNKFLTYGSFVLNFLFVTGLFSALVFLKKQKKKDCSRQVTDPDSHLVNKPTDPVIVLGSSPSPSGPPHLLLLQSLFTTKFSFLLFLDPDGDTWTGPVHLNTESPHLYKSFCFALSFFQ</sequence>
<accession>A0AA88NDE4</accession>